<feature type="domain" description="Multidrug resistance protein MdtA-like barrel-sandwich hybrid" evidence="6">
    <location>
        <begin position="42"/>
        <end position="223"/>
    </location>
</feature>
<evidence type="ECO:0000313" key="8">
    <source>
        <dbReference type="EMBL" id="QTR47783.1"/>
    </source>
</evidence>
<evidence type="ECO:0000313" key="9">
    <source>
        <dbReference type="Proteomes" id="UP000672039"/>
    </source>
</evidence>
<keyword evidence="4" id="KW-1133">Transmembrane helix</keyword>
<feature type="domain" description="p-hydroxybenzoic acid efflux pump subunit AaeA-like beta-barrel" evidence="7">
    <location>
        <begin position="229"/>
        <end position="320"/>
    </location>
</feature>
<keyword evidence="9" id="KW-1185">Reference proteome</keyword>
<proteinExistence type="inferred from homology"/>
<evidence type="ECO:0000259" key="7">
    <source>
        <dbReference type="Pfam" id="PF25963"/>
    </source>
</evidence>
<evidence type="ECO:0000256" key="4">
    <source>
        <dbReference type="ARBA" id="ARBA00022989"/>
    </source>
</evidence>
<dbReference type="Gene3D" id="2.40.50.100">
    <property type="match status" value="1"/>
</dbReference>
<comment type="subcellular location">
    <subcellularLocation>
        <location evidence="1">Membrane</location>
        <topology evidence="1">Single-pass membrane protein</topology>
    </subcellularLocation>
</comment>
<dbReference type="Pfam" id="PF25963">
    <property type="entry name" value="Beta-barrel_AAEA"/>
    <property type="match status" value="1"/>
</dbReference>
<dbReference type="Gene3D" id="2.40.30.170">
    <property type="match status" value="1"/>
</dbReference>
<dbReference type="InterPro" id="IPR058625">
    <property type="entry name" value="MdtA-like_BSH"/>
</dbReference>
<dbReference type="EMBL" id="CP072801">
    <property type="protein sequence ID" value="QTR47783.1"/>
    <property type="molecule type" value="Genomic_DNA"/>
</dbReference>
<evidence type="ECO:0000259" key="6">
    <source>
        <dbReference type="Pfam" id="PF25917"/>
    </source>
</evidence>
<comment type="similarity">
    <text evidence="2">Belongs to the membrane fusion protein (MFP) (TC 8.A.1) family.</text>
</comment>
<dbReference type="PANTHER" id="PTHR30386:SF26">
    <property type="entry name" value="TRANSPORT PROTEIN COMB"/>
    <property type="match status" value="1"/>
</dbReference>
<sequence>MKALRISLLLIAVLALLGGAWFWSNYRNLHPNTDDAYVEANSVYISPQVAGQVAEVMVKSFQPVKKGDVLLRLDDSNYRLSVQQAQAAVTVAQEQAQSTQAQTRASKALADASRQEQVNAALDNQRNQTLIDKGLIARADADDTRFKLKEAQAALAAANATIDSVQAEGAQASTQIQTARLKLAQAQLDLSHSVITAPADGILGEVSIQPGDYIMTGEDLFPMVDSSSVWVAANFKETDLERIHPGQSVSIDLDMYPKQSYRGEVESVSPASGAAFSLIPAQNATGNWVKVTQRFPVRIKVMDKDHTLPLRLGSSASVTIDTTAAANKTAVQDSPS</sequence>
<dbReference type="Proteomes" id="UP000672039">
    <property type="component" value="Chromosome"/>
</dbReference>
<dbReference type="PANTHER" id="PTHR30386">
    <property type="entry name" value="MEMBRANE FUSION SUBUNIT OF EMRAB-TOLC MULTIDRUG EFFLUX PUMP"/>
    <property type="match status" value="1"/>
</dbReference>
<dbReference type="RefSeq" id="WP_210224023.1">
    <property type="nucleotide sequence ID" value="NZ_CP072801.1"/>
</dbReference>
<organism evidence="8 9">
    <name type="scientific">Thiothrix litoralis</name>
    <dbReference type="NCBI Taxonomy" id="2891210"/>
    <lineage>
        <taxon>Bacteria</taxon>
        <taxon>Pseudomonadati</taxon>
        <taxon>Pseudomonadota</taxon>
        <taxon>Gammaproteobacteria</taxon>
        <taxon>Thiotrichales</taxon>
        <taxon>Thiotrichaceae</taxon>
        <taxon>Thiothrix</taxon>
    </lineage>
</organism>
<dbReference type="Pfam" id="PF25917">
    <property type="entry name" value="BSH_RND"/>
    <property type="match status" value="1"/>
</dbReference>
<keyword evidence="3" id="KW-0812">Transmembrane</keyword>
<evidence type="ECO:0000256" key="1">
    <source>
        <dbReference type="ARBA" id="ARBA00004167"/>
    </source>
</evidence>
<gene>
    <name evidence="8" type="ORF">J9253_07655</name>
</gene>
<dbReference type="InterPro" id="IPR058634">
    <property type="entry name" value="AaeA-lik-b-barrel"/>
</dbReference>
<dbReference type="InterPro" id="IPR050739">
    <property type="entry name" value="MFP"/>
</dbReference>
<dbReference type="SUPFAM" id="SSF111369">
    <property type="entry name" value="HlyD-like secretion proteins"/>
    <property type="match status" value="2"/>
</dbReference>
<keyword evidence="5" id="KW-0472">Membrane</keyword>
<name>A0ABX7WZM8_9GAMM</name>
<accession>A0ABX7WZM8</accession>
<evidence type="ECO:0000256" key="5">
    <source>
        <dbReference type="ARBA" id="ARBA00023136"/>
    </source>
</evidence>
<evidence type="ECO:0000256" key="2">
    <source>
        <dbReference type="ARBA" id="ARBA00009477"/>
    </source>
</evidence>
<evidence type="ECO:0000256" key="3">
    <source>
        <dbReference type="ARBA" id="ARBA00022692"/>
    </source>
</evidence>
<protein>
    <submittedName>
        <fullName evidence="8">HlyD family secretion protein</fullName>
    </submittedName>
</protein>
<reference evidence="8 9" key="1">
    <citation type="submission" date="2021-04" db="EMBL/GenBank/DDBJ databases">
        <title>Genomics, taxonomy and metabolism of representatives of sulfur bacteria of the genus Thiothrix: Thiothrix fructosivorans QT, Thiothrix unzii A1T and three new species, Thiothrix subterranea sp. nov., Thiothrix litoralis sp. nov. and 'Candidatus Thiothrix anitrata' sp. nov.</title>
        <authorList>
            <person name="Ravin N.V."/>
            <person name="Smolyakov D."/>
            <person name="Rudenko T.S."/>
            <person name="Mardanov A.V."/>
            <person name="Beletsky A.V."/>
            <person name="Markov N.D."/>
            <person name="Fomenkov A.I."/>
            <person name="Roberts R.J."/>
            <person name="Karnachuk O.V."/>
            <person name="Novikov A."/>
            <person name="Grabovich M.Y."/>
        </authorList>
    </citation>
    <scope>NUCLEOTIDE SEQUENCE [LARGE SCALE GENOMIC DNA]</scope>
    <source>
        <strain evidence="8 9">AS</strain>
    </source>
</reference>